<dbReference type="InterPro" id="IPR040415">
    <property type="entry name" value="SETD9"/>
</dbReference>
<proteinExistence type="predicted"/>
<gene>
    <name evidence="2" type="primary">SETD9_1</name>
    <name evidence="2" type="ORF">FJT64_024922</name>
</gene>
<dbReference type="PANTHER" id="PTHR33524">
    <property type="entry name" value="C5ORF35"/>
    <property type="match status" value="1"/>
</dbReference>
<dbReference type="SUPFAM" id="SSF82199">
    <property type="entry name" value="SET domain"/>
    <property type="match status" value="1"/>
</dbReference>
<dbReference type="GO" id="GO:0008757">
    <property type="term" value="F:S-adenosylmethionine-dependent methyltransferase activity"/>
    <property type="evidence" value="ECO:0007669"/>
    <property type="project" value="UniProtKB-ARBA"/>
</dbReference>
<accession>A0A6A4WGX2</accession>
<dbReference type="EMBL" id="VIIS01000977">
    <property type="protein sequence ID" value="KAF0303074.1"/>
    <property type="molecule type" value="Genomic_DNA"/>
</dbReference>
<evidence type="ECO:0000259" key="1">
    <source>
        <dbReference type="PROSITE" id="PS50280"/>
    </source>
</evidence>
<dbReference type="OrthoDB" id="442460at2759"/>
<dbReference type="PROSITE" id="PS50280">
    <property type="entry name" value="SET"/>
    <property type="match status" value="1"/>
</dbReference>
<sequence>MLLLRRLGFEVRRQRSAVPAAGRGVVVTRGVVPAGAVCAWYPGTVYLPGDPLLLASIGNQFVFACADGVHVDGRGGGLSGLLFGSCAGRDHMGPYPAADRSWRTELPANPLAVGQFVNNQSPGFPSNVRYQEVDLPAVPYPLRRYLPYAWYRARVPPPMRAVVLVAQRDIRAGEELFANYFTVVHDS</sequence>
<dbReference type="PANTHER" id="PTHR33524:SF2">
    <property type="entry name" value="SET DOMAIN-CONTAINING PROTEIN 9"/>
    <property type="match status" value="1"/>
</dbReference>
<dbReference type="GO" id="GO:0008170">
    <property type="term" value="F:N-methyltransferase activity"/>
    <property type="evidence" value="ECO:0007669"/>
    <property type="project" value="UniProtKB-ARBA"/>
</dbReference>
<protein>
    <submittedName>
        <fullName evidence="2">SET domain-containing protein 9</fullName>
    </submittedName>
</protein>
<dbReference type="Gene3D" id="2.170.270.10">
    <property type="entry name" value="SET domain"/>
    <property type="match status" value="1"/>
</dbReference>
<organism evidence="2 3">
    <name type="scientific">Amphibalanus amphitrite</name>
    <name type="common">Striped barnacle</name>
    <name type="synonym">Balanus amphitrite</name>
    <dbReference type="NCBI Taxonomy" id="1232801"/>
    <lineage>
        <taxon>Eukaryota</taxon>
        <taxon>Metazoa</taxon>
        <taxon>Ecdysozoa</taxon>
        <taxon>Arthropoda</taxon>
        <taxon>Crustacea</taxon>
        <taxon>Multicrustacea</taxon>
        <taxon>Cirripedia</taxon>
        <taxon>Thoracica</taxon>
        <taxon>Thoracicalcarea</taxon>
        <taxon>Balanomorpha</taxon>
        <taxon>Balanoidea</taxon>
        <taxon>Balanidae</taxon>
        <taxon>Amphibalaninae</taxon>
        <taxon>Amphibalanus</taxon>
    </lineage>
</organism>
<dbReference type="AlphaFoldDB" id="A0A6A4WGX2"/>
<dbReference type="InterPro" id="IPR046341">
    <property type="entry name" value="SET_dom_sf"/>
</dbReference>
<reference evidence="2 3" key="1">
    <citation type="submission" date="2019-07" db="EMBL/GenBank/DDBJ databases">
        <title>Draft genome assembly of a fouling barnacle, Amphibalanus amphitrite (Darwin, 1854): The first reference genome for Thecostraca.</title>
        <authorList>
            <person name="Kim W."/>
        </authorList>
    </citation>
    <scope>NUCLEOTIDE SEQUENCE [LARGE SCALE GENOMIC DNA]</scope>
    <source>
        <strain evidence="2">SNU_AA5</strain>
        <tissue evidence="2">Soma without cirri and trophi</tissue>
    </source>
</reference>
<evidence type="ECO:0000313" key="2">
    <source>
        <dbReference type="EMBL" id="KAF0303074.1"/>
    </source>
</evidence>
<dbReference type="CDD" id="cd10537">
    <property type="entry name" value="SET_SETD9"/>
    <property type="match status" value="1"/>
</dbReference>
<comment type="caution">
    <text evidence="2">The sequence shown here is derived from an EMBL/GenBank/DDBJ whole genome shotgun (WGS) entry which is preliminary data.</text>
</comment>
<keyword evidence="3" id="KW-1185">Reference proteome</keyword>
<evidence type="ECO:0000313" key="3">
    <source>
        <dbReference type="Proteomes" id="UP000440578"/>
    </source>
</evidence>
<dbReference type="GO" id="GO:0008276">
    <property type="term" value="F:protein methyltransferase activity"/>
    <property type="evidence" value="ECO:0007669"/>
    <property type="project" value="UniProtKB-ARBA"/>
</dbReference>
<dbReference type="InterPro" id="IPR001214">
    <property type="entry name" value="SET_dom"/>
</dbReference>
<dbReference type="Proteomes" id="UP000440578">
    <property type="component" value="Unassembled WGS sequence"/>
</dbReference>
<name>A0A6A4WGX2_AMPAM</name>
<feature type="domain" description="SET" evidence="1">
    <location>
        <begin position="7"/>
        <end position="181"/>
    </location>
</feature>